<dbReference type="InterPro" id="IPR036188">
    <property type="entry name" value="FAD/NAD-bd_sf"/>
</dbReference>
<dbReference type="Gene3D" id="3.50.50.60">
    <property type="entry name" value="FAD/NAD(P)-binding domain"/>
    <property type="match status" value="1"/>
</dbReference>
<feature type="domain" description="Glucose-methanol-choline oxidoreductase N-terminal" evidence="7">
    <location>
        <begin position="292"/>
        <end position="306"/>
    </location>
</feature>
<dbReference type="PIRSF" id="PIRSF000137">
    <property type="entry name" value="Alcohol_oxidase"/>
    <property type="match status" value="1"/>
</dbReference>
<dbReference type="SUPFAM" id="SSF54373">
    <property type="entry name" value="FAD-linked reductases, C-terminal domain"/>
    <property type="match status" value="1"/>
</dbReference>
<keyword evidence="3" id="KW-0285">Flavoprotein</keyword>
<sequence length="571" mass="62292">MMKVLSMLTLFVYLSFQSAVAAQTRSKIDDVVIVGGGTAGLTVAYEIASRTNLRVRVLEAGDDHTTQNPEIEVPIKEFEVYSNPMWEWGFVSTPQSHSSNVTIPLPRFKGLGGCSQHNGEGFWLGSQYTYDKWPKGFKYRDFHRAVLQEEGCVSFGLPNHGTTGPLHTLLDPLDAIDPYLVAFKAAALQAGYRFNPDENAPLAKGYMPHVVTYKDGRRFGPYGVFKSVRGRLPNLRVDLNTTVTGLLFGDGTDRDKKKRLKITGVTADRVGRDGFERNITYLARKAVVMAAGAYQTPQILMVSGIGPKDTLRNAGINLRLDLPGVGKALKDHYAVPYIINSLQIPPMNDPAFFAEQAQLYAATQTGYFAWPPADHAAVTASTNGNQQNPFVPVDVVMVTFPYTFFPGFDANQILSLVVLTNPSSSGTVTVSSGSIYDPPVIDLNYFSDPRDFGVMYKGVDLLRQIFKQPALSQWFGSEIFPDGADNTTLKAQVFTADHPMGTCMIGEDHETFAVADRDAAVFGTSGLYIADASLIRTVDGATPNASIHGTVILVAKIVANKLVCKFANVCL</sequence>
<feature type="chain" id="PRO_5040151618" description="Glucose-methanol-choline oxidoreductase N-terminal domain-containing protein" evidence="6">
    <location>
        <begin position="23"/>
        <end position="571"/>
    </location>
</feature>
<evidence type="ECO:0000256" key="5">
    <source>
        <dbReference type="PIRSR" id="PIRSR000137-2"/>
    </source>
</evidence>
<dbReference type="PROSITE" id="PS00624">
    <property type="entry name" value="GMC_OXRED_2"/>
    <property type="match status" value="1"/>
</dbReference>
<evidence type="ECO:0000256" key="6">
    <source>
        <dbReference type="SAM" id="SignalP"/>
    </source>
</evidence>
<dbReference type="PANTHER" id="PTHR11552">
    <property type="entry name" value="GLUCOSE-METHANOL-CHOLINE GMC OXIDOREDUCTASE"/>
    <property type="match status" value="1"/>
</dbReference>
<dbReference type="EMBL" id="JAGMUV010000044">
    <property type="protein sequence ID" value="KAH7110754.1"/>
    <property type="molecule type" value="Genomic_DNA"/>
</dbReference>
<accession>A0A9P9D181</accession>
<dbReference type="Proteomes" id="UP000738349">
    <property type="component" value="Unassembled WGS sequence"/>
</dbReference>
<dbReference type="InterPro" id="IPR007867">
    <property type="entry name" value="GMC_OxRtase_C"/>
</dbReference>
<name>A0A9P9D181_9HYPO</name>
<keyword evidence="4 5" id="KW-0274">FAD</keyword>
<evidence type="ECO:0000256" key="4">
    <source>
        <dbReference type="ARBA" id="ARBA00022827"/>
    </source>
</evidence>
<organism evidence="8 9">
    <name type="scientific">Dactylonectria macrodidyma</name>
    <dbReference type="NCBI Taxonomy" id="307937"/>
    <lineage>
        <taxon>Eukaryota</taxon>
        <taxon>Fungi</taxon>
        <taxon>Dikarya</taxon>
        <taxon>Ascomycota</taxon>
        <taxon>Pezizomycotina</taxon>
        <taxon>Sordariomycetes</taxon>
        <taxon>Hypocreomycetidae</taxon>
        <taxon>Hypocreales</taxon>
        <taxon>Nectriaceae</taxon>
        <taxon>Dactylonectria</taxon>
    </lineage>
</organism>
<evidence type="ECO:0000256" key="3">
    <source>
        <dbReference type="ARBA" id="ARBA00022630"/>
    </source>
</evidence>
<dbReference type="InterPro" id="IPR000172">
    <property type="entry name" value="GMC_OxRdtase_N"/>
</dbReference>
<keyword evidence="9" id="KW-1185">Reference proteome</keyword>
<dbReference type="Pfam" id="PF05199">
    <property type="entry name" value="GMC_oxred_C"/>
    <property type="match status" value="1"/>
</dbReference>
<evidence type="ECO:0000256" key="2">
    <source>
        <dbReference type="ARBA" id="ARBA00010790"/>
    </source>
</evidence>
<dbReference type="SUPFAM" id="SSF51905">
    <property type="entry name" value="FAD/NAD(P)-binding domain"/>
    <property type="match status" value="1"/>
</dbReference>
<dbReference type="Gene3D" id="3.30.560.10">
    <property type="entry name" value="Glucose Oxidase, domain 3"/>
    <property type="match status" value="1"/>
</dbReference>
<dbReference type="GO" id="GO:0050660">
    <property type="term" value="F:flavin adenine dinucleotide binding"/>
    <property type="evidence" value="ECO:0007669"/>
    <property type="project" value="InterPro"/>
</dbReference>
<dbReference type="AlphaFoldDB" id="A0A9P9D181"/>
<comment type="cofactor">
    <cofactor evidence="1 5">
        <name>FAD</name>
        <dbReference type="ChEBI" id="CHEBI:57692"/>
    </cofactor>
</comment>
<protein>
    <recommendedName>
        <fullName evidence="7">Glucose-methanol-choline oxidoreductase N-terminal domain-containing protein</fullName>
    </recommendedName>
</protein>
<evidence type="ECO:0000313" key="8">
    <source>
        <dbReference type="EMBL" id="KAH7110754.1"/>
    </source>
</evidence>
<feature type="signal peptide" evidence="6">
    <location>
        <begin position="1"/>
        <end position="22"/>
    </location>
</feature>
<feature type="binding site" evidence="5">
    <location>
        <position position="243"/>
    </location>
    <ligand>
        <name>FAD</name>
        <dbReference type="ChEBI" id="CHEBI:57692"/>
    </ligand>
</feature>
<proteinExistence type="inferred from homology"/>
<dbReference type="GO" id="GO:0016614">
    <property type="term" value="F:oxidoreductase activity, acting on CH-OH group of donors"/>
    <property type="evidence" value="ECO:0007669"/>
    <property type="project" value="InterPro"/>
</dbReference>
<comment type="similarity">
    <text evidence="2">Belongs to the GMC oxidoreductase family.</text>
</comment>
<gene>
    <name evidence="8" type="ORF">EDB81DRAFT_926925</name>
</gene>
<dbReference type="InterPro" id="IPR012132">
    <property type="entry name" value="GMC_OxRdtase"/>
</dbReference>
<evidence type="ECO:0000313" key="9">
    <source>
        <dbReference type="Proteomes" id="UP000738349"/>
    </source>
</evidence>
<dbReference type="Pfam" id="PF00732">
    <property type="entry name" value="GMC_oxred_N"/>
    <property type="match status" value="1"/>
</dbReference>
<reference evidence="8" key="1">
    <citation type="journal article" date="2021" name="Nat. Commun.">
        <title>Genetic determinants of endophytism in the Arabidopsis root mycobiome.</title>
        <authorList>
            <person name="Mesny F."/>
            <person name="Miyauchi S."/>
            <person name="Thiergart T."/>
            <person name="Pickel B."/>
            <person name="Atanasova L."/>
            <person name="Karlsson M."/>
            <person name="Huettel B."/>
            <person name="Barry K.W."/>
            <person name="Haridas S."/>
            <person name="Chen C."/>
            <person name="Bauer D."/>
            <person name="Andreopoulos W."/>
            <person name="Pangilinan J."/>
            <person name="LaButti K."/>
            <person name="Riley R."/>
            <person name="Lipzen A."/>
            <person name="Clum A."/>
            <person name="Drula E."/>
            <person name="Henrissat B."/>
            <person name="Kohler A."/>
            <person name="Grigoriev I.V."/>
            <person name="Martin F.M."/>
            <person name="Hacquard S."/>
        </authorList>
    </citation>
    <scope>NUCLEOTIDE SEQUENCE</scope>
    <source>
        <strain evidence="8">MPI-CAGE-AT-0147</strain>
    </source>
</reference>
<comment type="caution">
    <text evidence="8">The sequence shown here is derived from an EMBL/GenBank/DDBJ whole genome shotgun (WGS) entry which is preliminary data.</text>
</comment>
<dbReference type="OrthoDB" id="269227at2759"/>
<keyword evidence="6" id="KW-0732">Signal</keyword>
<evidence type="ECO:0000259" key="7">
    <source>
        <dbReference type="PROSITE" id="PS00624"/>
    </source>
</evidence>
<dbReference type="PANTHER" id="PTHR11552:SF147">
    <property type="entry name" value="CHOLINE DEHYDROGENASE, MITOCHONDRIAL"/>
    <property type="match status" value="1"/>
</dbReference>
<evidence type="ECO:0000256" key="1">
    <source>
        <dbReference type="ARBA" id="ARBA00001974"/>
    </source>
</evidence>